<gene>
    <name evidence="6" type="ordered locus">Os09g0380300</name>
    <name evidence="6" type="ORF">OSNPB_090380300</name>
</gene>
<name>A0A0P0XL07_ORYSJ</name>
<feature type="compositionally biased region" description="Basic residues" evidence="5">
    <location>
        <begin position="16"/>
        <end position="30"/>
    </location>
</feature>
<evidence type="ECO:0000256" key="4">
    <source>
        <dbReference type="RuleBase" id="RU000461"/>
    </source>
</evidence>
<dbReference type="PANTHER" id="PTHR24286:SF364">
    <property type="entry name" value="CYTOCHROME P450 FAMILY 718"/>
    <property type="match status" value="1"/>
</dbReference>
<dbReference type="GO" id="GO:0004497">
    <property type="term" value="F:monooxygenase activity"/>
    <property type="evidence" value="ECO:0007669"/>
    <property type="project" value="UniProtKB-KW"/>
</dbReference>
<dbReference type="InParanoid" id="A0A0P0XL07"/>
<accession>A0A0P0XL07</accession>
<keyword evidence="1 3" id="KW-0479">Metal-binding</keyword>
<dbReference type="PRINTS" id="PR00465">
    <property type="entry name" value="EP450IV"/>
</dbReference>
<dbReference type="InterPro" id="IPR017972">
    <property type="entry name" value="Cyt_P450_CS"/>
</dbReference>
<feature type="compositionally biased region" description="Basic residues" evidence="5">
    <location>
        <begin position="48"/>
        <end position="67"/>
    </location>
</feature>
<dbReference type="GO" id="GO:0016705">
    <property type="term" value="F:oxidoreductase activity, acting on paired donors, with incorporation or reduction of molecular oxygen"/>
    <property type="evidence" value="ECO:0007669"/>
    <property type="project" value="InterPro"/>
</dbReference>
<dbReference type="InterPro" id="IPR036396">
    <property type="entry name" value="Cyt_P450_sf"/>
</dbReference>
<reference evidence="6 7" key="3">
    <citation type="journal article" date="2013" name="Rice">
        <title>Improvement of the Oryza sativa Nipponbare reference genome using next generation sequence and optical map data.</title>
        <authorList>
            <person name="Kawahara Y."/>
            <person name="de la Bastide M."/>
            <person name="Hamilton J.P."/>
            <person name="Kanamori H."/>
            <person name="McCombie W.R."/>
            <person name="Ouyang S."/>
            <person name="Schwartz D.C."/>
            <person name="Tanaka T."/>
            <person name="Wu J."/>
            <person name="Zhou S."/>
            <person name="Childs K.L."/>
            <person name="Davidson R.M."/>
            <person name="Lin H."/>
            <person name="Quesada-Ocampo L."/>
            <person name="Vaillancourt B."/>
            <person name="Sakai H."/>
            <person name="Lee S.S."/>
            <person name="Kim J."/>
            <person name="Numa H."/>
            <person name="Itoh T."/>
            <person name="Buell C.R."/>
            <person name="Matsumoto T."/>
        </authorList>
    </citation>
    <scope>NUCLEOTIDE SEQUENCE [LARGE SCALE GENOMIC DNA]</scope>
    <source>
        <strain evidence="7">cv. Nipponbare</strain>
    </source>
</reference>
<dbReference type="PANTHER" id="PTHR24286">
    <property type="entry name" value="CYTOCHROME P450 26"/>
    <property type="match status" value="1"/>
</dbReference>
<dbReference type="Gene3D" id="1.10.630.10">
    <property type="entry name" value="Cytochrome P450"/>
    <property type="match status" value="1"/>
</dbReference>
<protein>
    <submittedName>
        <fullName evidence="6">Os09g0380300 protein</fullName>
    </submittedName>
</protein>
<feature type="region of interest" description="Disordered" evidence="5">
    <location>
        <begin position="1"/>
        <end position="86"/>
    </location>
</feature>
<keyword evidence="7" id="KW-1185">Reference proteome</keyword>
<dbReference type="PROSITE" id="PS00086">
    <property type="entry name" value="CYTOCHROME_P450"/>
    <property type="match status" value="1"/>
</dbReference>
<proteinExistence type="inferred from homology"/>
<comment type="similarity">
    <text evidence="4">Belongs to the cytochrome P450 family.</text>
</comment>
<evidence type="ECO:0000256" key="5">
    <source>
        <dbReference type="SAM" id="MobiDB-lite"/>
    </source>
</evidence>
<dbReference type="SMR" id="A0A0P0XL07"/>
<dbReference type="Pfam" id="PF00067">
    <property type="entry name" value="p450"/>
    <property type="match status" value="1"/>
</dbReference>
<evidence type="ECO:0000313" key="6">
    <source>
        <dbReference type="EMBL" id="BAT07844.1"/>
    </source>
</evidence>
<keyword evidence="4" id="KW-0560">Oxidoreductase</keyword>
<dbReference type="Proteomes" id="UP000059680">
    <property type="component" value="Chromosome 9"/>
</dbReference>
<keyword evidence="3 4" id="KW-0349">Heme</keyword>
<dbReference type="GO" id="GO:0020037">
    <property type="term" value="F:heme binding"/>
    <property type="evidence" value="ECO:0007669"/>
    <property type="project" value="InterPro"/>
</dbReference>
<dbReference type="GO" id="GO:0005506">
    <property type="term" value="F:iron ion binding"/>
    <property type="evidence" value="ECO:0007669"/>
    <property type="project" value="InterPro"/>
</dbReference>
<dbReference type="OMA" id="STNHPRH"/>
<dbReference type="eggNOG" id="KOG0157">
    <property type="taxonomic scope" value="Eukaryota"/>
</dbReference>
<organism evidence="6 7">
    <name type="scientific">Oryza sativa subsp. japonica</name>
    <name type="common">Rice</name>
    <dbReference type="NCBI Taxonomy" id="39947"/>
    <lineage>
        <taxon>Eukaryota</taxon>
        <taxon>Viridiplantae</taxon>
        <taxon>Streptophyta</taxon>
        <taxon>Embryophyta</taxon>
        <taxon>Tracheophyta</taxon>
        <taxon>Spermatophyta</taxon>
        <taxon>Magnoliopsida</taxon>
        <taxon>Liliopsida</taxon>
        <taxon>Poales</taxon>
        <taxon>Poaceae</taxon>
        <taxon>BOP clade</taxon>
        <taxon>Oryzoideae</taxon>
        <taxon>Oryzeae</taxon>
        <taxon>Oryzinae</taxon>
        <taxon>Oryza</taxon>
        <taxon>Oryza sativa</taxon>
    </lineage>
</organism>
<dbReference type="EMBL" id="AP014965">
    <property type="protein sequence ID" value="BAT07844.1"/>
    <property type="molecule type" value="Genomic_DNA"/>
</dbReference>
<dbReference type="InterPro" id="IPR001128">
    <property type="entry name" value="Cyt_P450"/>
</dbReference>
<dbReference type="SUPFAM" id="SSF48264">
    <property type="entry name" value="Cytochrome P450"/>
    <property type="match status" value="1"/>
</dbReference>
<dbReference type="STRING" id="39947.A0A0P0XL07"/>
<dbReference type="AlphaFoldDB" id="A0A0P0XL07"/>
<feature type="non-terminal residue" evidence="6">
    <location>
        <position position="1"/>
    </location>
</feature>
<evidence type="ECO:0000256" key="1">
    <source>
        <dbReference type="ARBA" id="ARBA00022723"/>
    </source>
</evidence>
<reference evidence="7" key="1">
    <citation type="journal article" date="2005" name="Nature">
        <title>The map-based sequence of the rice genome.</title>
        <authorList>
            <consortium name="International rice genome sequencing project (IRGSP)"/>
            <person name="Matsumoto T."/>
            <person name="Wu J."/>
            <person name="Kanamori H."/>
            <person name="Katayose Y."/>
            <person name="Fujisawa M."/>
            <person name="Namiki N."/>
            <person name="Mizuno H."/>
            <person name="Yamamoto K."/>
            <person name="Antonio B.A."/>
            <person name="Baba T."/>
            <person name="Sakata K."/>
            <person name="Nagamura Y."/>
            <person name="Aoki H."/>
            <person name="Arikawa K."/>
            <person name="Arita K."/>
            <person name="Bito T."/>
            <person name="Chiden Y."/>
            <person name="Fujitsuka N."/>
            <person name="Fukunaka R."/>
            <person name="Hamada M."/>
            <person name="Harada C."/>
            <person name="Hayashi A."/>
            <person name="Hijishita S."/>
            <person name="Honda M."/>
            <person name="Hosokawa S."/>
            <person name="Ichikawa Y."/>
            <person name="Idonuma A."/>
            <person name="Iijima M."/>
            <person name="Ikeda M."/>
            <person name="Ikeno M."/>
            <person name="Ito K."/>
            <person name="Ito S."/>
            <person name="Ito T."/>
            <person name="Ito Y."/>
            <person name="Ito Y."/>
            <person name="Iwabuchi A."/>
            <person name="Kamiya K."/>
            <person name="Karasawa W."/>
            <person name="Kurita K."/>
            <person name="Katagiri S."/>
            <person name="Kikuta A."/>
            <person name="Kobayashi H."/>
            <person name="Kobayashi N."/>
            <person name="Machita K."/>
            <person name="Maehara T."/>
            <person name="Masukawa M."/>
            <person name="Mizubayashi T."/>
            <person name="Mukai Y."/>
            <person name="Nagasaki H."/>
            <person name="Nagata Y."/>
            <person name="Naito S."/>
            <person name="Nakashima M."/>
            <person name="Nakama Y."/>
            <person name="Nakamichi Y."/>
            <person name="Nakamura M."/>
            <person name="Meguro A."/>
            <person name="Negishi M."/>
            <person name="Ohta I."/>
            <person name="Ohta T."/>
            <person name="Okamoto M."/>
            <person name="Ono N."/>
            <person name="Saji S."/>
            <person name="Sakaguchi M."/>
            <person name="Sakai K."/>
            <person name="Shibata M."/>
            <person name="Shimokawa T."/>
            <person name="Song J."/>
            <person name="Takazaki Y."/>
            <person name="Terasawa K."/>
            <person name="Tsugane M."/>
            <person name="Tsuji K."/>
            <person name="Ueda S."/>
            <person name="Waki K."/>
            <person name="Yamagata H."/>
            <person name="Yamamoto M."/>
            <person name="Yamamoto S."/>
            <person name="Yamane H."/>
            <person name="Yoshiki S."/>
            <person name="Yoshihara R."/>
            <person name="Yukawa K."/>
            <person name="Zhong H."/>
            <person name="Yano M."/>
            <person name="Yuan Q."/>
            <person name="Ouyang S."/>
            <person name="Liu J."/>
            <person name="Jones K.M."/>
            <person name="Gansberger K."/>
            <person name="Moffat K."/>
            <person name="Hill J."/>
            <person name="Bera J."/>
            <person name="Fadrosh D."/>
            <person name="Jin S."/>
            <person name="Johri S."/>
            <person name="Kim M."/>
            <person name="Overton L."/>
            <person name="Reardon M."/>
            <person name="Tsitrin T."/>
            <person name="Vuong H."/>
            <person name="Weaver B."/>
            <person name="Ciecko A."/>
            <person name="Tallon L."/>
            <person name="Jackson J."/>
            <person name="Pai G."/>
            <person name="Aken S.V."/>
            <person name="Utterback T."/>
            <person name="Reidmuller S."/>
            <person name="Feldblyum T."/>
            <person name="Hsiao J."/>
            <person name="Zismann V."/>
            <person name="Iobst S."/>
            <person name="de Vazeille A.R."/>
            <person name="Buell C.R."/>
            <person name="Ying K."/>
            <person name="Li Y."/>
            <person name="Lu T."/>
            <person name="Huang Y."/>
            <person name="Zhao Q."/>
            <person name="Feng Q."/>
            <person name="Zhang L."/>
            <person name="Zhu J."/>
            <person name="Weng Q."/>
            <person name="Mu J."/>
            <person name="Lu Y."/>
            <person name="Fan D."/>
            <person name="Liu Y."/>
            <person name="Guan J."/>
            <person name="Zhang Y."/>
            <person name="Yu S."/>
            <person name="Liu X."/>
            <person name="Zhang Y."/>
            <person name="Hong G."/>
            <person name="Han B."/>
            <person name="Choisne N."/>
            <person name="Demange N."/>
            <person name="Orjeda G."/>
            <person name="Samain S."/>
            <person name="Cattolico L."/>
            <person name="Pelletier E."/>
            <person name="Couloux A."/>
            <person name="Segurens B."/>
            <person name="Wincker P."/>
            <person name="D'Hont A."/>
            <person name="Scarpelli C."/>
            <person name="Weissenbach J."/>
            <person name="Salanoubat M."/>
            <person name="Quetier F."/>
            <person name="Yu Y."/>
            <person name="Kim H.R."/>
            <person name="Rambo T."/>
            <person name="Currie J."/>
            <person name="Collura K."/>
            <person name="Luo M."/>
            <person name="Yang T."/>
            <person name="Ammiraju J.S.S."/>
            <person name="Engler F."/>
            <person name="Soderlund C."/>
            <person name="Wing R.A."/>
            <person name="Palmer L.E."/>
            <person name="de la Bastide M."/>
            <person name="Spiegel L."/>
            <person name="Nascimento L."/>
            <person name="Zutavern T."/>
            <person name="O'Shaughnessy A."/>
            <person name="Dike S."/>
            <person name="Dedhia N."/>
            <person name="Preston R."/>
            <person name="Balija V."/>
            <person name="McCombie W.R."/>
            <person name="Chow T."/>
            <person name="Chen H."/>
            <person name="Chung M."/>
            <person name="Chen C."/>
            <person name="Shaw J."/>
            <person name="Wu H."/>
            <person name="Hsiao K."/>
            <person name="Chao Y."/>
            <person name="Chu M."/>
            <person name="Cheng C."/>
            <person name="Hour A."/>
            <person name="Lee P."/>
            <person name="Lin S."/>
            <person name="Lin Y."/>
            <person name="Liou J."/>
            <person name="Liu S."/>
            <person name="Hsing Y."/>
            <person name="Raghuvanshi S."/>
            <person name="Mohanty A."/>
            <person name="Bharti A.K."/>
            <person name="Gaur A."/>
            <person name="Gupta V."/>
            <person name="Kumar D."/>
            <person name="Ravi V."/>
            <person name="Vij S."/>
            <person name="Kapur A."/>
            <person name="Khurana P."/>
            <person name="Khurana P."/>
            <person name="Khurana J.P."/>
            <person name="Tyagi A.K."/>
            <person name="Gaikwad K."/>
            <person name="Singh A."/>
            <person name="Dalal V."/>
            <person name="Srivastava S."/>
            <person name="Dixit A."/>
            <person name="Pal A.K."/>
            <person name="Ghazi I.A."/>
            <person name="Yadav M."/>
            <person name="Pandit A."/>
            <person name="Bhargava A."/>
            <person name="Sureshbabu K."/>
            <person name="Batra K."/>
            <person name="Sharma T.R."/>
            <person name="Mohapatra T."/>
            <person name="Singh N.K."/>
            <person name="Messing J."/>
            <person name="Nelson A.B."/>
            <person name="Fuks G."/>
            <person name="Kavchok S."/>
            <person name="Keizer G."/>
            <person name="Linton E."/>
            <person name="Llaca V."/>
            <person name="Song R."/>
            <person name="Tanyolac B."/>
            <person name="Young S."/>
            <person name="Ho-Il K."/>
            <person name="Hahn J.H."/>
            <person name="Sangsakoo G."/>
            <person name="Vanavichit A."/>
            <person name="de Mattos Luiz.A.T."/>
            <person name="Zimmer P.D."/>
            <person name="Malone G."/>
            <person name="Dellagostin O."/>
            <person name="de Oliveira A.C."/>
            <person name="Bevan M."/>
            <person name="Bancroft I."/>
            <person name="Minx P."/>
            <person name="Cordum H."/>
            <person name="Wilson R."/>
            <person name="Cheng Z."/>
            <person name="Jin W."/>
            <person name="Jiang J."/>
            <person name="Leong S.A."/>
            <person name="Iwama H."/>
            <person name="Gojobori T."/>
            <person name="Itoh T."/>
            <person name="Niimura Y."/>
            <person name="Fujii Y."/>
            <person name="Habara T."/>
            <person name="Sakai H."/>
            <person name="Sato Y."/>
            <person name="Wilson G."/>
            <person name="Kumar K."/>
            <person name="McCouch S."/>
            <person name="Juretic N."/>
            <person name="Hoen D."/>
            <person name="Wright S."/>
            <person name="Bruskiewich R."/>
            <person name="Bureau T."/>
            <person name="Miyao A."/>
            <person name="Hirochika H."/>
            <person name="Nishikawa T."/>
            <person name="Kadowaki K."/>
            <person name="Sugiura M."/>
            <person name="Burr B."/>
            <person name="Sasaki T."/>
        </authorList>
    </citation>
    <scope>NUCLEOTIDE SEQUENCE [LARGE SCALE GENOMIC DNA]</scope>
    <source>
        <strain evidence="7">cv. Nipponbare</strain>
    </source>
</reference>
<dbReference type="Gramene" id="Os09t0380300-01">
    <property type="protein sequence ID" value="Os09t0380300-01"/>
    <property type="gene ID" value="Os09g0380300"/>
</dbReference>
<keyword evidence="4" id="KW-0503">Monooxygenase</keyword>
<evidence type="ECO:0000256" key="2">
    <source>
        <dbReference type="ARBA" id="ARBA00023004"/>
    </source>
</evidence>
<dbReference type="PaxDb" id="39947-A0A0P0XL07"/>
<evidence type="ECO:0000256" key="3">
    <source>
        <dbReference type="PIRSR" id="PIRSR602403-1"/>
    </source>
</evidence>
<dbReference type="InterPro" id="IPR002403">
    <property type="entry name" value="Cyt_P450_E_grp-IV"/>
</dbReference>
<evidence type="ECO:0000313" key="7">
    <source>
        <dbReference type="Proteomes" id="UP000059680"/>
    </source>
</evidence>
<reference evidence="6 7" key="2">
    <citation type="journal article" date="2013" name="Plant Cell Physiol.">
        <title>Rice Annotation Project Database (RAP-DB): an integrative and interactive database for rice genomics.</title>
        <authorList>
            <person name="Sakai H."/>
            <person name="Lee S.S."/>
            <person name="Tanaka T."/>
            <person name="Numa H."/>
            <person name="Kim J."/>
            <person name="Kawahara Y."/>
            <person name="Wakimoto H."/>
            <person name="Yang C.C."/>
            <person name="Iwamoto M."/>
            <person name="Abe T."/>
            <person name="Yamada Y."/>
            <person name="Muto A."/>
            <person name="Inokuchi H."/>
            <person name="Ikemura T."/>
            <person name="Matsumoto T."/>
            <person name="Sasaki T."/>
            <person name="Itoh T."/>
        </authorList>
    </citation>
    <scope>NUCLEOTIDE SEQUENCE [LARGE SCALE GENOMIC DNA]</scope>
    <source>
        <strain evidence="7">cv. Nipponbare</strain>
    </source>
</reference>
<keyword evidence="2 3" id="KW-0408">Iron</keyword>
<sequence>SKIHGRFCDAGSSTNHPRHRRRRRRRRRRGVVVAAPPQESASGLPGPPRRRPHPRPAPRPPLQRRRGLAPPPCRRLRPRLHDLPERVAAEQEAIAAQRRRRGGSGSALTWDDLAGMRYTWAAAMETLRMVPPTFANMRKAVADVEVGGYVIPKWWQVITAATMTHLDPTIFPDPGRFEPARFEAAAAKSAPPPFSYVPFGGGARACPGNEFARAETLVAMHYIVTGFRWRLAAGCDGGFSRHPLPCPNQGLLLDIEPKEYNELC</sequence>
<comment type="cofactor">
    <cofactor evidence="3">
        <name>heme</name>
        <dbReference type="ChEBI" id="CHEBI:30413"/>
    </cofactor>
</comment>
<dbReference type="FunFam" id="1.10.630.10:FF:000209">
    <property type="entry name" value="Os07g0491800 protein"/>
    <property type="match status" value="1"/>
</dbReference>
<feature type="binding site" description="axial binding residue" evidence="3">
    <location>
        <position position="206"/>
    </location>
    <ligand>
        <name>heme</name>
        <dbReference type="ChEBI" id="CHEBI:30413"/>
    </ligand>
    <ligandPart>
        <name>Fe</name>
        <dbReference type="ChEBI" id="CHEBI:18248"/>
    </ligandPart>
</feature>
<dbReference type="FunCoup" id="A0A0P0XL07">
    <property type="interactions" value="30"/>
</dbReference>